<dbReference type="EMBL" id="RYUM01000009">
    <property type="protein sequence ID" value="RYQ19417.1"/>
    <property type="molecule type" value="Genomic_DNA"/>
</dbReference>
<gene>
    <name evidence="1" type="ORF">PG2071B_0827</name>
</gene>
<proteinExistence type="predicted"/>
<dbReference type="RefSeq" id="WP_033489599.1">
    <property type="nucleotide sequence ID" value="NZ_RYUM01000009.1"/>
</dbReference>
<name>A0A4Q5A5R8_9BIFI</name>
<sequence length="171" mass="19839">MSTHRRTEELEPITPFMMRRPEILPSFDGVIPLQSSSEPARYRVVSCLSRTFNADQVHELVMHVCRVTCVAVEILRRRQPSRILAKFADPECIERLEYMRSLLSDYMEELAVLHKRHIYPPVEFIWLNGVLTSERKLDISLGMRVGAQTHVGGLVFELKRGRWICMMVDIG</sequence>
<reference evidence="1 2" key="1">
    <citation type="submission" date="2018-12" db="EMBL/GenBank/DDBJ databases">
        <title>Unveiling genomic diversity among members of the Bifidobacterium pseudolongum species, a widely distributed gut commensal of the animal kingdom.</title>
        <authorList>
            <person name="Lugli G.A."/>
            <person name="Duranti S."/>
            <person name="Albert K."/>
            <person name="Mancabelli L."/>
            <person name="Napoli S."/>
            <person name="Viappiani A."/>
            <person name="Anzalone R."/>
            <person name="Longhi G."/>
            <person name="Milani C."/>
            <person name="Turroni F."/>
            <person name="Alessandri G."/>
            <person name="Sela D.A."/>
            <person name="Van Sinderen D."/>
            <person name="Ventura M."/>
        </authorList>
    </citation>
    <scope>NUCLEOTIDE SEQUENCE [LARGE SCALE GENOMIC DNA]</scope>
    <source>
        <strain evidence="1 2">2071B</strain>
    </source>
</reference>
<dbReference type="Proteomes" id="UP000291187">
    <property type="component" value="Unassembled WGS sequence"/>
</dbReference>
<organism evidence="1 2">
    <name type="scientific">Bifidobacterium pseudolongum subsp. globosum</name>
    <dbReference type="NCBI Taxonomy" id="1690"/>
    <lineage>
        <taxon>Bacteria</taxon>
        <taxon>Bacillati</taxon>
        <taxon>Actinomycetota</taxon>
        <taxon>Actinomycetes</taxon>
        <taxon>Bifidobacteriales</taxon>
        <taxon>Bifidobacteriaceae</taxon>
        <taxon>Bifidobacterium</taxon>
    </lineage>
</organism>
<accession>A0A4Q5A5R8</accession>
<evidence type="ECO:0000313" key="1">
    <source>
        <dbReference type="EMBL" id="RYQ19417.1"/>
    </source>
</evidence>
<dbReference type="AlphaFoldDB" id="A0A4Q5A5R8"/>
<protein>
    <submittedName>
        <fullName evidence="1">Uncharacterized protein</fullName>
    </submittedName>
</protein>
<comment type="caution">
    <text evidence="1">The sequence shown here is derived from an EMBL/GenBank/DDBJ whole genome shotgun (WGS) entry which is preliminary data.</text>
</comment>
<evidence type="ECO:0000313" key="2">
    <source>
        <dbReference type="Proteomes" id="UP000291187"/>
    </source>
</evidence>